<evidence type="ECO:0000313" key="2">
    <source>
        <dbReference type="EMBL" id="MBB4682904.1"/>
    </source>
</evidence>
<dbReference type="AlphaFoldDB" id="A0A840IPB6"/>
<proteinExistence type="predicted"/>
<feature type="compositionally biased region" description="Polar residues" evidence="1">
    <location>
        <begin position="1"/>
        <end position="12"/>
    </location>
</feature>
<feature type="region of interest" description="Disordered" evidence="1">
    <location>
        <begin position="1"/>
        <end position="30"/>
    </location>
</feature>
<dbReference type="Proteomes" id="UP000581769">
    <property type="component" value="Unassembled WGS sequence"/>
</dbReference>
<evidence type="ECO:0000256" key="1">
    <source>
        <dbReference type="SAM" id="MobiDB-lite"/>
    </source>
</evidence>
<accession>A0A840IPB6</accession>
<evidence type="ECO:0000313" key="3">
    <source>
        <dbReference type="Proteomes" id="UP000581769"/>
    </source>
</evidence>
<keyword evidence="3" id="KW-1185">Reference proteome</keyword>
<comment type="caution">
    <text evidence="2">The sequence shown here is derived from an EMBL/GenBank/DDBJ whole genome shotgun (WGS) entry which is preliminary data.</text>
</comment>
<dbReference type="EMBL" id="JACHMG010000001">
    <property type="protein sequence ID" value="MBB4682904.1"/>
    <property type="molecule type" value="Genomic_DNA"/>
</dbReference>
<sequence>MTSLITGSNASGTADPAEGIPADGRTGDTLGSAAEHAAVRIPAQATVTSPLRRLSAMASVRRWEQRTTPALMHEAVLGGAGAREVAESAGLSVAEAHVCWTEWAALRLVSPRPGEMPELTVQQFLRVHGAFAGELAPHDA</sequence>
<reference evidence="2 3" key="1">
    <citation type="submission" date="2020-08" db="EMBL/GenBank/DDBJ databases">
        <title>Sequencing the genomes of 1000 actinobacteria strains.</title>
        <authorList>
            <person name="Klenk H.-P."/>
        </authorList>
    </citation>
    <scope>NUCLEOTIDE SEQUENCE [LARGE SCALE GENOMIC DNA]</scope>
    <source>
        <strain evidence="2 3">DSM 45859</strain>
    </source>
</reference>
<name>A0A840IPB6_9PSEU</name>
<organism evidence="2 3">
    <name type="scientific">Amycolatopsis jiangsuensis</name>
    <dbReference type="NCBI Taxonomy" id="1181879"/>
    <lineage>
        <taxon>Bacteria</taxon>
        <taxon>Bacillati</taxon>
        <taxon>Actinomycetota</taxon>
        <taxon>Actinomycetes</taxon>
        <taxon>Pseudonocardiales</taxon>
        <taxon>Pseudonocardiaceae</taxon>
        <taxon>Amycolatopsis</taxon>
    </lineage>
</organism>
<gene>
    <name evidence="2" type="ORF">BJY18_000389</name>
</gene>
<dbReference type="RefSeq" id="WP_184777124.1">
    <property type="nucleotide sequence ID" value="NZ_JACHMG010000001.1"/>
</dbReference>
<protein>
    <submittedName>
        <fullName evidence="2">Uncharacterized protein</fullName>
    </submittedName>
</protein>